<name>A0ACC1HEK5_9FUNG</name>
<comment type="caution">
    <text evidence="1">The sequence shown here is derived from an EMBL/GenBank/DDBJ whole genome shotgun (WGS) entry which is preliminary data.</text>
</comment>
<gene>
    <name evidence="1" type="ORF">EV182_004595</name>
</gene>
<sequence>FSKKLSASSPAFKPGSKKVVVQRSDTASKDAFEIAQRLQSADRKTVPYGPASDPWYNPYAPRLMSPVPAHSDQGVSVLQPIVIWASQPELRP</sequence>
<keyword evidence="2" id="KW-1185">Reference proteome</keyword>
<dbReference type="EMBL" id="JAMZIH010006589">
    <property type="protein sequence ID" value="KAJ1673766.1"/>
    <property type="molecule type" value="Genomic_DNA"/>
</dbReference>
<evidence type="ECO:0000313" key="1">
    <source>
        <dbReference type="EMBL" id="KAJ1673766.1"/>
    </source>
</evidence>
<dbReference type="Proteomes" id="UP001145114">
    <property type="component" value="Unassembled WGS sequence"/>
</dbReference>
<protein>
    <submittedName>
        <fullName evidence="1">Uncharacterized protein</fullName>
    </submittedName>
</protein>
<organism evidence="1 2">
    <name type="scientific">Spiromyces aspiralis</name>
    <dbReference type="NCBI Taxonomy" id="68401"/>
    <lineage>
        <taxon>Eukaryota</taxon>
        <taxon>Fungi</taxon>
        <taxon>Fungi incertae sedis</taxon>
        <taxon>Zoopagomycota</taxon>
        <taxon>Kickxellomycotina</taxon>
        <taxon>Kickxellomycetes</taxon>
        <taxon>Kickxellales</taxon>
        <taxon>Kickxellaceae</taxon>
        <taxon>Spiromyces</taxon>
    </lineage>
</organism>
<accession>A0ACC1HEK5</accession>
<proteinExistence type="predicted"/>
<feature type="non-terminal residue" evidence="1">
    <location>
        <position position="1"/>
    </location>
</feature>
<reference evidence="1" key="1">
    <citation type="submission" date="2022-06" db="EMBL/GenBank/DDBJ databases">
        <title>Phylogenomic reconstructions and comparative analyses of Kickxellomycotina fungi.</title>
        <authorList>
            <person name="Reynolds N.K."/>
            <person name="Stajich J.E."/>
            <person name="Barry K."/>
            <person name="Grigoriev I.V."/>
            <person name="Crous P."/>
            <person name="Smith M.E."/>
        </authorList>
    </citation>
    <scope>NUCLEOTIDE SEQUENCE</scope>
    <source>
        <strain evidence="1">RSA 2271</strain>
    </source>
</reference>
<evidence type="ECO:0000313" key="2">
    <source>
        <dbReference type="Proteomes" id="UP001145114"/>
    </source>
</evidence>